<evidence type="ECO:0000259" key="2">
    <source>
        <dbReference type="Pfam" id="PF13460"/>
    </source>
</evidence>
<dbReference type="InterPro" id="IPR001128">
    <property type="entry name" value="Cyt_P450"/>
</dbReference>
<name>A0A563F0U7_9PSEU</name>
<dbReference type="GO" id="GO:0004497">
    <property type="term" value="F:monooxygenase activity"/>
    <property type="evidence" value="ECO:0007669"/>
    <property type="project" value="InterPro"/>
</dbReference>
<dbReference type="InterPro" id="IPR016040">
    <property type="entry name" value="NAD(P)-bd_dom"/>
</dbReference>
<dbReference type="Gene3D" id="3.90.25.10">
    <property type="entry name" value="UDP-galactose 4-epimerase, domain 1"/>
    <property type="match status" value="1"/>
</dbReference>
<evidence type="ECO:0000313" key="4">
    <source>
        <dbReference type="Proteomes" id="UP000316639"/>
    </source>
</evidence>
<dbReference type="SUPFAM" id="SSF51735">
    <property type="entry name" value="NAD(P)-binding Rossmann-fold domains"/>
    <property type="match status" value="1"/>
</dbReference>
<proteinExistence type="inferred from homology"/>
<dbReference type="RefSeq" id="WP_146350237.1">
    <property type="nucleotide sequence ID" value="NZ_VOBR01000004.1"/>
</dbReference>
<dbReference type="CDD" id="cd05269">
    <property type="entry name" value="TMR_SDR_a"/>
    <property type="match status" value="1"/>
</dbReference>
<dbReference type="GO" id="GO:0005506">
    <property type="term" value="F:iron ion binding"/>
    <property type="evidence" value="ECO:0007669"/>
    <property type="project" value="InterPro"/>
</dbReference>
<comment type="similarity">
    <text evidence="1">Belongs to the cytochrome P450 family.</text>
</comment>
<dbReference type="PRINTS" id="PR00359">
    <property type="entry name" value="BP450"/>
</dbReference>
<feature type="domain" description="NAD(P)-binding" evidence="2">
    <location>
        <begin position="7"/>
        <end position="183"/>
    </location>
</feature>
<gene>
    <name evidence="3" type="ORF">FKR81_07755</name>
</gene>
<dbReference type="Pfam" id="PF13460">
    <property type="entry name" value="NAD_binding_10"/>
    <property type="match status" value="1"/>
</dbReference>
<evidence type="ECO:0000256" key="1">
    <source>
        <dbReference type="ARBA" id="ARBA00010617"/>
    </source>
</evidence>
<dbReference type="SUPFAM" id="SSF48264">
    <property type="entry name" value="Cytochrome P450"/>
    <property type="match status" value="1"/>
</dbReference>
<sequence length="708" mass="77938">MRIVVSGASGFFGRAVTDLLLRHPVQPELILTSRTPEKIADQGAAVRRGDFDDRAGSAEAFAGGDVLLLISGVKVGHRVEQHRNAIEAAKTAGVRRIVYTSFIGTTADNTASVSREHFETEEILKASGLDWTILRNGFYAESMLDASVPIAVRTGRWVSAGGDGTVSFVDRADCVSCAVEVLTAPGHENRTYEINSGDLLSFRDVAALVSDVAGTPVEFVDVTDEGLYEHFGRLGIPREALAEFDVDGYRFCSDDMVSFERAMRHGHFAVPTSDVEHLIGRPPRRLPELVRSRRAELRALVAPPEFDPLSDAALRDPACMFATALNDRPVFWSEAIGAWIVTRYDDVHRYLNELDVFRAPVHDAFTVPEKFADRFPSELMNYLLPAMDPPEHTAPRRAIQSWFRRPRILELQDRIATAAHELIDGYAEAGEVDLMATYCYPLTLNTLLGMLGLPDTDAKVIHDLGEAAIRILEAVKVPLAEPELSQVWEDYLAGQEYIRTVVDERIANPGDDIISFMATATDDDGNPVLTRERVALHVAELAFAGHDTTAQLIANMVQHLSSHPAQLAKARRDPDLWPNVTEETLRRRPSATFTARAAARDVTVGGVTIRAGELAWFALTGASNDPHHYDTPARFDIDRPHPADHLAFGRGPHACPGAPLSRAQATVAARVLFERLTDLRVVTDLPLDFAPLVILPKRNSMRVAWSAH</sequence>
<dbReference type="PROSITE" id="PS00086">
    <property type="entry name" value="CYTOCHROME_P450"/>
    <property type="match status" value="1"/>
</dbReference>
<dbReference type="AlphaFoldDB" id="A0A563F0U7"/>
<dbReference type="InterPro" id="IPR036291">
    <property type="entry name" value="NAD(P)-bd_dom_sf"/>
</dbReference>
<dbReference type="GO" id="GO:0020037">
    <property type="term" value="F:heme binding"/>
    <property type="evidence" value="ECO:0007669"/>
    <property type="project" value="InterPro"/>
</dbReference>
<protein>
    <submittedName>
        <fullName evidence="3">Cytochrome P450</fullName>
    </submittedName>
</protein>
<dbReference type="Gene3D" id="1.10.630.10">
    <property type="entry name" value="Cytochrome P450"/>
    <property type="match status" value="1"/>
</dbReference>
<keyword evidence="4" id="KW-1185">Reference proteome</keyword>
<reference evidence="3 4" key="1">
    <citation type="submission" date="2019-07" db="EMBL/GenBank/DDBJ databases">
        <title>Lentzea xizangensis sp. nov., isolated from Qinghai-Tibetan Plateau Soils.</title>
        <authorList>
            <person name="Huang J."/>
        </authorList>
    </citation>
    <scope>NUCLEOTIDE SEQUENCE [LARGE SCALE GENOMIC DNA]</scope>
    <source>
        <strain evidence="3 4">FXJ1.1311</strain>
    </source>
</reference>
<dbReference type="GO" id="GO:0016705">
    <property type="term" value="F:oxidoreductase activity, acting on paired donors, with incorporation or reduction of molecular oxygen"/>
    <property type="evidence" value="ECO:0007669"/>
    <property type="project" value="InterPro"/>
</dbReference>
<dbReference type="PANTHER" id="PTHR46696:SF6">
    <property type="entry name" value="P450, PUTATIVE (EUROFUNG)-RELATED"/>
    <property type="match status" value="1"/>
</dbReference>
<dbReference type="OrthoDB" id="5290182at2"/>
<dbReference type="Gene3D" id="3.40.50.720">
    <property type="entry name" value="NAD(P)-binding Rossmann-like Domain"/>
    <property type="match status" value="1"/>
</dbReference>
<dbReference type="InterPro" id="IPR036396">
    <property type="entry name" value="Cyt_P450_sf"/>
</dbReference>
<dbReference type="Proteomes" id="UP000316639">
    <property type="component" value="Unassembled WGS sequence"/>
</dbReference>
<dbReference type="PANTHER" id="PTHR46696">
    <property type="entry name" value="P450, PUTATIVE (EUROFUNG)-RELATED"/>
    <property type="match status" value="1"/>
</dbReference>
<dbReference type="InterPro" id="IPR002397">
    <property type="entry name" value="Cyt_P450_B"/>
</dbReference>
<organism evidence="3 4">
    <name type="scientific">Lentzea tibetensis</name>
    <dbReference type="NCBI Taxonomy" id="2591470"/>
    <lineage>
        <taxon>Bacteria</taxon>
        <taxon>Bacillati</taxon>
        <taxon>Actinomycetota</taxon>
        <taxon>Actinomycetes</taxon>
        <taxon>Pseudonocardiales</taxon>
        <taxon>Pseudonocardiaceae</taxon>
        <taxon>Lentzea</taxon>
    </lineage>
</organism>
<accession>A0A563F0U7</accession>
<dbReference type="InterPro" id="IPR017972">
    <property type="entry name" value="Cyt_P450_CS"/>
</dbReference>
<dbReference type="Pfam" id="PF00067">
    <property type="entry name" value="p450"/>
    <property type="match status" value="1"/>
</dbReference>
<evidence type="ECO:0000313" key="3">
    <source>
        <dbReference type="EMBL" id="TWP52984.1"/>
    </source>
</evidence>
<dbReference type="EMBL" id="VOBR01000004">
    <property type="protein sequence ID" value="TWP52984.1"/>
    <property type="molecule type" value="Genomic_DNA"/>
</dbReference>
<comment type="caution">
    <text evidence="3">The sequence shown here is derived from an EMBL/GenBank/DDBJ whole genome shotgun (WGS) entry which is preliminary data.</text>
</comment>